<evidence type="ECO:0000256" key="1">
    <source>
        <dbReference type="SAM" id="Coils"/>
    </source>
</evidence>
<evidence type="ECO:0000313" key="3">
    <source>
        <dbReference type="EMBL" id="PWB85723.1"/>
    </source>
</evidence>
<feature type="transmembrane region" description="Helical" evidence="2">
    <location>
        <begin position="6"/>
        <end position="25"/>
    </location>
</feature>
<keyword evidence="2" id="KW-1133">Transmembrane helix</keyword>
<dbReference type="RefSeq" id="WP_116669375.1">
    <property type="nucleotide sequence ID" value="NZ_MZGU01000004.1"/>
</dbReference>
<dbReference type="EMBL" id="MZGU01000004">
    <property type="protein sequence ID" value="PWB85723.1"/>
    <property type="molecule type" value="Genomic_DNA"/>
</dbReference>
<dbReference type="Proteomes" id="UP000245577">
    <property type="component" value="Unassembled WGS sequence"/>
</dbReference>
<evidence type="ECO:0008006" key="5">
    <source>
        <dbReference type="Google" id="ProtNLM"/>
    </source>
</evidence>
<accession>A0A2U1S6H0</accession>
<evidence type="ECO:0000313" key="4">
    <source>
        <dbReference type="Proteomes" id="UP000245577"/>
    </source>
</evidence>
<dbReference type="AlphaFoldDB" id="A0A2U1S6H0"/>
<dbReference type="OrthoDB" id="76759at2157"/>
<organism evidence="3 4">
    <name type="scientific">Methanobrevibacter woesei</name>
    <dbReference type="NCBI Taxonomy" id="190976"/>
    <lineage>
        <taxon>Archaea</taxon>
        <taxon>Methanobacteriati</taxon>
        <taxon>Methanobacteriota</taxon>
        <taxon>Methanomada group</taxon>
        <taxon>Methanobacteria</taxon>
        <taxon>Methanobacteriales</taxon>
        <taxon>Methanobacteriaceae</taxon>
        <taxon>Methanobrevibacter</taxon>
    </lineage>
</organism>
<keyword evidence="4" id="KW-1185">Reference proteome</keyword>
<evidence type="ECO:0000256" key="2">
    <source>
        <dbReference type="SAM" id="Phobius"/>
    </source>
</evidence>
<reference evidence="3 4" key="1">
    <citation type="submission" date="2017-03" db="EMBL/GenBank/DDBJ databases">
        <title>Genome sequence of Methanobrevibacter wosei.</title>
        <authorList>
            <person name="Poehlein A."/>
            <person name="Seedorf H."/>
            <person name="Daniel R."/>
        </authorList>
    </citation>
    <scope>NUCLEOTIDE SEQUENCE [LARGE SCALE GENOMIC DNA]</scope>
    <source>
        <strain evidence="3 4">DSM 11979</strain>
    </source>
</reference>
<protein>
    <recommendedName>
        <fullName evidence="5">Chromosome partition protein Smc</fullName>
    </recommendedName>
</protein>
<name>A0A2U1S6H0_9EURY</name>
<keyword evidence="2" id="KW-0472">Membrane</keyword>
<gene>
    <name evidence="3" type="ORF">MBBWO_05610</name>
</gene>
<keyword evidence="2" id="KW-0812">Transmembrane</keyword>
<proteinExistence type="predicted"/>
<comment type="caution">
    <text evidence="3">The sequence shown here is derived from an EMBL/GenBank/DDBJ whole genome shotgun (WGS) entry which is preliminary data.</text>
</comment>
<sequence length="174" mass="19943">MQAGEAIAVIILIIAVLILIYYFLINNPNISSKIKSYVPATADPHMDQILHRDGTSDYKELSTVEDEIEKEKEGMGKKIKVRLSDIDMSGFNTDAFSKKIDAFLDEKSDQLIQDWSLATLNDLESLEKKFENTAKSVDELDSKFKKFKKDSKKFQDETRSKLDEIDERIKSLEK</sequence>
<keyword evidence="1" id="KW-0175">Coiled coil</keyword>
<feature type="coiled-coil region" evidence="1">
    <location>
        <begin position="123"/>
        <end position="157"/>
    </location>
</feature>